<feature type="region of interest" description="Disordered" evidence="1">
    <location>
        <begin position="127"/>
        <end position="192"/>
    </location>
</feature>
<dbReference type="GO" id="GO:0000166">
    <property type="term" value="F:nucleotide binding"/>
    <property type="evidence" value="ECO:0007669"/>
    <property type="project" value="InterPro"/>
</dbReference>
<dbReference type="Proteomes" id="UP000297245">
    <property type="component" value="Unassembled WGS sequence"/>
</dbReference>
<gene>
    <name evidence="3" type="ORF">K435DRAFT_867822</name>
</gene>
<protein>
    <submittedName>
        <fullName evidence="3">Uncharacterized protein</fullName>
    </submittedName>
</protein>
<sequence>MYNFEPGVSDNSFRNVSGFPQYTWNTLWNRRRWMKCYVEDNINPEAEWTLELVTVASLCDVATWVHLLFFPLLFSFYPFLARSWTNLKTYNSGIGNNKEDHWMSTGCPTEVALQVFAHKLGMGRPSLVAPESSASPSSDPSSEPKADSEKRPLDVLDEDVDDEKQHWNDAFFPSSHSSSVSVARQNIPSTLL</sequence>
<keyword evidence="2" id="KW-1133">Transmembrane helix</keyword>
<accession>A0A4S8LD75</accession>
<evidence type="ECO:0000313" key="4">
    <source>
        <dbReference type="Proteomes" id="UP000297245"/>
    </source>
</evidence>
<dbReference type="SUPFAM" id="SSF81660">
    <property type="entry name" value="Metal cation-transporting ATPase, ATP-binding domain N"/>
    <property type="match status" value="1"/>
</dbReference>
<dbReference type="EMBL" id="ML179474">
    <property type="protein sequence ID" value="THU86896.1"/>
    <property type="molecule type" value="Genomic_DNA"/>
</dbReference>
<evidence type="ECO:0000256" key="1">
    <source>
        <dbReference type="SAM" id="MobiDB-lite"/>
    </source>
</evidence>
<reference evidence="3 4" key="1">
    <citation type="journal article" date="2019" name="Nat. Ecol. Evol.">
        <title>Megaphylogeny resolves global patterns of mushroom evolution.</title>
        <authorList>
            <person name="Varga T."/>
            <person name="Krizsan K."/>
            <person name="Foldi C."/>
            <person name="Dima B."/>
            <person name="Sanchez-Garcia M."/>
            <person name="Sanchez-Ramirez S."/>
            <person name="Szollosi G.J."/>
            <person name="Szarkandi J.G."/>
            <person name="Papp V."/>
            <person name="Albert L."/>
            <person name="Andreopoulos W."/>
            <person name="Angelini C."/>
            <person name="Antonin V."/>
            <person name="Barry K.W."/>
            <person name="Bougher N.L."/>
            <person name="Buchanan P."/>
            <person name="Buyck B."/>
            <person name="Bense V."/>
            <person name="Catcheside P."/>
            <person name="Chovatia M."/>
            <person name="Cooper J."/>
            <person name="Damon W."/>
            <person name="Desjardin D."/>
            <person name="Finy P."/>
            <person name="Geml J."/>
            <person name="Haridas S."/>
            <person name="Hughes K."/>
            <person name="Justo A."/>
            <person name="Karasinski D."/>
            <person name="Kautmanova I."/>
            <person name="Kiss B."/>
            <person name="Kocsube S."/>
            <person name="Kotiranta H."/>
            <person name="LaButti K.M."/>
            <person name="Lechner B.E."/>
            <person name="Liimatainen K."/>
            <person name="Lipzen A."/>
            <person name="Lukacs Z."/>
            <person name="Mihaltcheva S."/>
            <person name="Morgado L.N."/>
            <person name="Niskanen T."/>
            <person name="Noordeloos M.E."/>
            <person name="Ohm R.A."/>
            <person name="Ortiz-Santana B."/>
            <person name="Ovrebo C."/>
            <person name="Racz N."/>
            <person name="Riley R."/>
            <person name="Savchenko A."/>
            <person name="Shiryaev A."/>
            <person name="Soop K."/>
            <person name="Spirin V."/>
            <person name="Szebenyi C."/>
            <person name="Tomsovsky M."/>
            <person name="Tulloss R.E."/>
            <person name="Uehling J."/>
            <person name="Grigoriev I.V."/>
            <person name="Vagvolgyi C."/>
            <person name="Papp T."/>
            <person name="Martin F.M."/>
            <person name="Miettinen O."/>
            <person name="Hibbett D.S."/>
            <person name="Nagy L.G."/>
        </authorList>
    </citation>
    <scope>NUCLEOTIDE SEQUENCE [LARGE SCALE GENOMIC DNA]</scope>
    <source>
        <strain evidence="3 4">CBS 962.96</strain>
    </source>
</reference>
<feature type="transmembrane region" description="Helical" evidence="2">
    <location>
        <begin position="61"/>
        <end position="80"/>
    </location>
</feature>
<dbReference type="AlphaFoldDB" id="A0A4S8LD75"/>
<keyword evidence="4" id="KW-1185">Reference proteome</keyword>
<organism evidence="3 4">
    <name type="scientific">Dendrothele bispora (strain CBS 962.96)</name>
    <dbReference type="NCBI Taxonomy" id="1314807"/>
    <lineage>
        <taxon>Eukaryota</taxon>
        <taxon>Fungi</taxon>
        <taxon>Dikarya</taxon>
        <taxon>Basidiomycota</taxon>
        <taxon>Agaricomycotina</taxon>
        <taxon>Agaricomycetes</taxon>
        <taxon>Agaricomycetidae</taxon>
        <taxon>Agaricales</taxon>
        <taxon>Agaricales incertae sedis</taxon>
        <taxon>Dendrothele</taxon>
    </lineage>
</organism>
<proteinExistence type="predicted"/>
<evidence type="ECO:0000313" key="3">
    <source>
        <dbReference type="EMBL" id="THU86896.1"/>
    </source>
</evidence>
<evidence type="ECO:0000256" key="2">
    <source>
        <dbReference type="SAM" id="Phobius"/>
    </source>
</evidence>
<dbReference type="Gene3D" id="3.40.1110.10">
    <property type="entry name" value="Calcium-transporting ATPase, cytoplasmic domain N"/>
    <property type="match status" value="1"/>
</dbReference>
<keyword evidence="2" id="KW-0472">Membrane</keyword>
<keyword evidence="2" id="KW-0812">Transmembrane</keyword>
<feature type="compositionally biased region" description="Basic and acidic residues" evidence="1">
    <location>
        <begin position="142"/>
        <end position="154"/>
    </location>
</feature>
<dbReference type="InterPro" id="IPR023299">
    <property type="entry name" value="ATPase_P-typ_cyto_dom_N"/>
</dbReference>
<dbReference type="OrthoDB" id="3352408at2759"/>
<feature type="compositionally biased region" description="Polar residues" evidence="1">
    <location>
        <begin position="183"/>
        <end position="192"/>
    </location>
</feature>
<feature type="compositionally biased region" description="Low complexity" evidence="1">
    <location>
        <begin position="129"/>
        <end position="141"/>
    </location>
</feature>
<name>A0A4S8LD75_DENBC</name>